<evidence type="ECO:0000313" key="1">
    <source>
        <dbReference type="EMBL" id="TKK87512.1"/>
    </source>
</evidence>
<evidence type="ECO:0000313" key="2">
    <source>
        <dbReference type="Proteomes" id="UP000308705"/>
    </source>
</evidence>
<dbReference type="AlphaFoldDB" id="A0A4U3MGC6"/>
<sequence length="221" mass="23878">MQGHLPAAVPLLSRGKHRNPRKGACFMEFASYLAGERWSDHPACTHPLLAAMARLVNDYTTDTNRQRLAPLIPSVIGLTTNDPRADVRIALTAATTALPVVAAERQLALAVSVLAAEHVLADLEGREPGLEPASQEALDLVPDAARWAYGFRSGVKVSRRGFRRYAAPNTVQLAVRGVSQACVDDPDLILRDLLTTAIGEVRAMVGDDQVETRPLAFRAGR</sequence>
<reference evidence="1 2" key="1">
    <citation type="submission" date="2019-04" db="EMBL/GenBank/DDBJ databases">
        <title>Herbidospora sp. NEAU-GS14.nov., a novel actinomycete isolated from soil.</title>
        <authorList>
            <person name="Han L."/>
        </authorList>
    </citation>
    <scope>NUCLEOTIDE SEQUENCE [LARGE SCALE GENOMIC DNA]</scope>
    <source>
        <strain evidence="1 2">NEAU-GS14</strain>
    </source>
</reference>
<proteinExistence type="predicted"/>
<organism evidence="1 2">
    <name type="scientific">Herbidospora galbida</name>
    <dbReference type="NCBI Taxonomy" id="2575442"/>
    <lineage>
        <taxon>Bacteria</taxon>
        <taxon>Bacillati</taxon>
        <taxon>Actinomycetota</taxon>
        <taxon>Actinomycetes</taxon>
        <taxon>Streptosporangiales</taxon>
        <taxon>Streptosporangiaceae</taxon>
        <taxon>Herbidospora</taxon>
    </lineage>
</organism>
<protein>
    <submittedName>
        <fullName evidence="1">Uncharacterized protein</fullName>
    </submittedName>
</protein>
<comment type="caution">
    <text evidence="1">The sequence shown here is derived from an EMBL/GenBank/DDBJ whole genome shotgun (WGS) entry which is preliminary data.</text>
</comment>
<dbReference type="RefSeq" id="WP_137248029.1">
    <property type="nucleotide sequence ID" value="NZ_SZQA01000015.1"/>
</dbReference>
<accession>A0A4U3MGC6</accession>
<name>A0A4U3MGC6_9ACTN</name>
<gene>
    <name evidence="1" type="ORF">FDA94_16930</name>
</gene>
<keyword evidence="2" id="KW-1185">Reference proteome</keyword>
<dbReference type="Proteomes" id="UP000308705">
    <property type="component" value="Unassembled WGS sequence"/>
</dbReference>
<dbReference type="OrthoDB" id="7264945at2"/>
<dbReference type="EMBL" id="SZQA01000015">
    <property type="protein sequence ID" value="TKK87512.1"/>
    <property type="molecule type" value="Genomic_DNA"/>
</dbReference>